<evidence type="ECO:0000313" key="4">
    <source>
        <dbReference type="EMBL" id="SDI81875.1"/>
    </source>
</evidence>
<feature type="domain" description="IPT/TIG" evidence="3">
    <location>
        <begin position="38"/>
        <end position="118"/>
    </location>
</feature>
<evidence type="ECO:0000313" key="5">
    <source>
        <dbReference type="Proteomes" id="UP000199705"/>
    </source>
</evidence>
<dbReference type="InterPro" id="IPR011042">
    <property type="entry name" value="6-blade_b-propeller_TolB-like"/>
</dbReference>
<dbReference type="InterPro" id="IPR014756">
    <property type="entry name" value="Ig_E-set"/>
</dbReference>
<dbReference type="SUPFAM" id="SSF81296">
    <property type="entry name" value="E set domains"/>
    <property type="match status" value="4"/>
</dbReference>
<dbReference type="Gene3D" id="2.120.10.30">
    <property type="entry name" value="TolB, C-terminal domain"/>
    <property type="match status" value="3"/>
</dbReference>
<feature type="domain" description="IPT/TIG" evidence="3">
    <location>
        <begin position="126"/>
        <end position="206"/>
    </location>
</feature>
<name>A0A1G8NNX4_9SPHI</name>
<feature type="domain" description="IPT/TIG" evidence="3">
    <location>
        <begin position="293"/>
        <end position="373"/>
    </location>
</feature>
<dbReference type="SMART" id="SM00429">
    <property type="entry name" value="IPT"/>
    <property type="match status" value="4"/>
</dbReference>
<gene>
    <name evidence="4" type="ORF">SAMN05192573_1352</name>
</gene>
<dbReference type="SUPFAM" id="SSF101898">
    <property type="entry name" value="NHL repeat"/>
    <property type="match status" value="1"/>
</dbReference>
<dbReference type="InterPro" id="IPR002909">
    <property type="entry name" value="IPT_dom"/>
</dbReference>
<dbReference type="CDD" id="cd00603">
    <property type="entry name" value="IPT_PCSR"/>
    <property type="match status" value="2"/>
</dbReference>
<dbReference type="Proteomes" id="UP000199705">
    <property type="component" value="Unassembled WGS sequence"/>
</dbReference>
<protein>
    <submittedName>
        <fullName evidence="4">NHL repeat-containing protein</fullName>
    </submittedName>
</protein>
<dbReference type="PANTHER" id="PTHR13833">
    <property type="match status" value="1"/>
</dbReference>
<dbReference type="AlphaFoldDB" id="A0A1G8NNX4"/>
<dbReference type="Pfam" id="PF01436">
    <property type="entry name" value="NHL"/>
    <property type="match status" value="1"/>
</dbReference>
<keyword evidence="5" id="KW-1185">Reference proteome</keyword>
<dbReference type="InterPro" id="IPR056822">
    <property type="entry name" value="TEN_NHL"/>
</dbReference>
<dbReference type="EMBL" id="FNCG01000035">
    <property type="protein sequence ID" value="SDI81875.1"/>
    <property type="molecule type" value="Genomic_DNA"/>
</dbReference>
<keyword evidence="1" id="KW-0677">Repeat</keyword>
<evidence type="ECO:0000259" key="3">
    <source>
        <dbReference type="SMART" id="SM00429"/>
    </source>
</evidence>
<dbReference type="InterPro" id="IPR013783">
    <property type="entry name" value="Ig-like_fold"/>
</dbReference>
<dbReference type="PROSITE" id="PS51257">
    <property type="entry name" value="PROKAR_LIPOPROTEIN"/>
    <property type="match status" value="1"/>
</dbReference>
<dbReference type="InterPro" id="IPR001258">
    <property type="entry name" value="NHL_repeat"/>
</dbReference>
<dbReference type="PROSITE" id="PS51125">
    <property type="entry name" value="NHL"/>
    <property type="match status" value="1"/>
</dbReference>
<organism evidence="4 5">
    <name type="scientific">Mucilaginibacter gossypii</name>
    <dbReference type="NCBI Taxonomy" id="551996"/>
    <lineage>
        <taxon>Bacteria</taxon>
        <taxon>Pseudomonadati</taxon>
        <taxon>Bacteroidota</taxon>
        <taxon>Sphingobacteriia</taxon>
        <taxon>Sphingobacteriales</taxon>
        <taxon>Sphingobacteriaceae</taxon>
        <taxon>Mucilaginibacter</taxon>
    </lineage>
</organism>
<reference evidence="5" key="1">
    <citation type="submission" date="2016-10" db="EMBL/GenBank/DDBJ databases">
        <authorList>
            <person name="Varghese N."/>
            <person name="Submissions S."/>
        </authorList>
    </citation>
    <scope>NUCLEOTIDE SEQUENCE [LARGE SCALE GENOMIC DNA]</scope>
    <source>
        <strain evidence="5">Gh-67</strain>
    </source>
</reference>
<dbReference type="Pfam" id="PF25021">
    <property type="entry name" value="TEN_NHL"/>
    <property type="match status" value="1"/>
</dbReference>
<evidence type="ECO:0000256" key="2">
    <source>
        <dbReference type="PROSITE-ProRule" id="PRU00504"/>
    </source>
</evidence>
<feature type="domain" description="IPT/TIG" evidence="3">
    <location>
        <begin position="211"/>
        <end position="291"/>
    </location>
</feature>
<sequence length="687" mass="70329">MNITPKLKRHTGFTLIISCFIVACSDKFHEPEPLKITTPKIVSLSIDSGAYNTPVTITGTGFGKDTASNQVMFNGHKAAISSATTTKIITTVPENAGTGNLTITTGGLTATGPVFKYLQPAVKPDSLYIVSLSPDSGTYNTSVTINGLGFSSTVANNKLLFNGKAAVISAATAMAITATVPQDAGTGRVTIQVNGKSASGPIFKYIIPVIKPVITSLSVSQGLIGTGVVINGTGFSPVINNNKLFFNGQAATITAATPTSLATTVPAGATTGPVTIVVNNNNAQGPVFTVKAPLTIAKLSATTGVYRDAITITGTGYSEDMSAIQVYVNGKKSDVLSSSATQILFGVPLSAGTGVVKVVVNGATINGPVFTYMLSSVADVITLSQPDPSGNTTDFLKVPTGVGVDSLGNIYIGDSGHSAVKKVSAHGSLSTFAGGTAGFQDGKGANAKFYNPANVAADANGNLYVADPYNRAIRKITPDGNVSTVYTGDYQPFAIAADKAGNIYFSGGTTPTLLMKMSTDKKVTVLAGSNTTGFKNGTGNMALFGEILGIAADATGNIYVADAANNLIRKITPAGNVSTLAGTGAAGKANGAALKASFDRPCGVAVDAGGNVYVADYHNWLIRKISAAGQVTTVIGKPTSYTQNIDGNVDFAVIPEPNAIAVDASGLHIYVIERDFSSLRKITIVVE</sequence>
<dbReference type="RefSeq" id="WP_091176478.1">
    <property type="nucleotide sequence ID" value="NZ_FNCG01000035.1"/>
</dbReference>
<accession>A0A1G8NNX4</accession>
<feature type="repeat" description="NHL" evidence="2">
    <location>
        <begin position="437"/>
        <end position="479"/>
    </location>
</feature>
<dbReference type="Gene3D" id="2.60.40.10">
    <property type="entry name" value="Immunoglobulins"/>
    <property type="match status" value="4"/>
</dbReference>
<evidence type="ECO:0000256" key="1">
    <source>
        <dbReference type="ARBA" id="ARBA00022737"/>
    </source>
</evidence>
<proteinExistence type="predicted"/>
<dbReference type="Pfam" id="PF01833">
    <property type="entry name" value="TIG"/>
    <property type="match status" value="4"/>
</dbReference>
<dbReference type="PANTHER" id="PTHR13833:SF71">
    <property type="entry name" value="NHL DOMAIN-CONTAINING PROTEIN"/>
    <property type="match status" value="1"/>
</dbReference>